<dbReference type="EMBL" id="FXUG01000003">
    <property type="protein sequence ID" value="SMP51938.1"/>
    <property type="molecule type" value="Genomic_DNA"/>
</dbReference>
<evidence type="ECO:0000313" key="1">
    <source>
        <dbReference type="EMBL" id="SMP51938.1"/>
    </source>
</evidence>
<dbReference type="RefSeq" id="WP_283432159.1">
    <property type="nucleotide sequence ID" value="NZ_FXUG01000003.1"/>
</dbReference>
<proteinExistence type="predicted"/>
<sequence>MRWFEMEFSLSRLDVYRLVSSVGLLAMLVMGIGCRPSESGVADAGPASGPRLSSVTLIADRGDSQIRLRDVFQRYQVCSYYSDDAQVTLQNLDDRSRAGSTSAGANGQLGNADALSAPLRVQLNARSLKVDAYAARVRVNVSSSRSGVDQVELHAWFDEPETSNFDSQVMHAAWTAPSNSRLRLERLFVDEVLRSRLLAGSAGAPPQLEWLFADDPMSKLFASNTDSKASFGWLEDGRIGREVLQRIEVTSDQDRFVFWIEAATSLIRRVELPPPMELRQLGGEWRLTVELKDATFQPKSNSEVPFAEQPSFRPISVDAFVPIPPPPPSPLIGRQVGDSIVGSGSGKCQLVALVPGAREQQAAVLRFWSQVLPTFGDSCSFDLIADDPGFIRQLRGFPSPPVTVYERKDAESLIRKLRLSDNAFVLINGEGEVALFEPATDSASLNRALAVVRDVASGTDVVAKIQKDYDTLLGTYRKELKRHVLSNR</sequence>
<evidence type="ECO:0000313" key="2">
    <source>
        <dbReference type="Proteomes" id="UP001158067"/>
    </source>
</evidence>
<gene>
    <name evidence="1" type="ORF">SAMN06265222_103379</name>
</gene>
<reference evidence="1 2" key="1">
    <citation type="submission" date="2017-05" db="EMBL/GenBank/DDBJ databases">
        <authorList>
            <person name="Varghese N."/>
            <person name="Submissions S."/>
        </authorList>
    </citation>
    <scope>NUCLEOTIDE SEQUENCE [LARGE SCALE GENOMIC DNA]</scope>
    <source>
        <strain evidence="1 2">DSM 25457</strain>
    </source>
</reference>
<accession>A0ABY1PXC6</accession>
<comment type="caution">
    <text evidence="1">The sequence shown here is derived from an EMBL/GenBank/DDBJ whole genome shotgun (WGS) entry which is preliminary data.</text>
</comment>
<organism evidence="1 2">
    <name type="scientific">Neorhodopirellula lusitana</name>
    <dbReference type="NCBI Taxonomy" id="445327"/>
    <lineage>
        <taxon>Bacteria</taxon>
        <taxon>Pseudomonadati</taxon>
        <taxon>Planctomycetota</taxon>
        <taxon>Planctomycetia</taxon>
        <taxon>Pirellulales</taxon>
        <taxon>Pirellulaceae</taxon>
        <taxon>Neorhodopirellula</taxon>
    </lineage>
</organism>
<dbReference type="Proteomes" id="UP001158067">
    <property type="component" value="Unassembled WGS sequence"/>
</dbReference>
<dbReference type="PROSITE" id="PS51257">
    <property type="entry name" value="PROKAR_LIPOPROTEIN"/>
    <property type="match status" value="1"/>
</dbReference>
<keyword evidence="2" id="KW-1185">Reference proteome</keyword>
<protein>
    <submittedName>
        <fullName evidence="1">Uncharacterized protein</fullName>
    </submittedName>
</protein>
<name>A0ABY1PXC6_9BACT</name>